<proteinExistence type="predicted"/>
<sequence>MAEIQTQGAIAKMDHTVADTESRVIACDVPPSVLARLRRQNGTQVLQAHAAELSARTIADTRPDMVVAPLFGPVLDICELGAFLAEIGYRGTLAVLTPPLPNPEIVREELTTALPELTVQLVTLPLLAAA</sequence>
<dbReference type="OrthoDB" id="7864872at2"/>
<gene>
    <name evidence="1" type="ORF">LV82_00731</name>
</gene>
<name>A0A2S5JJ95_9RHOB</name>
<dbReference type="EMBL" id="PRDS01000002">
    <property type="protein sequence ID" value="PPB81522.1"/>
    <property type="molecule type" value="Genomic_DNA"/>
</dbReference>
<dbReference type="RefSeq" id="WP_104069373.1">
    <property type="nucleotide sequence ID" value="NZ_PRDS01000002.1"/>
</dbReference>
<organism evidence="1 2">
    <name type="scientific">Albidovulum inexpectatum</name>
    <dbReference type="NCBI Taxonomy" id="196587"/>
    <lineage>
        <taxon>Bacteria</taxon>
        <taxon>Pseudomonadati</taxon>
        <taxon>Pseudomonadota</taxon>
        <taxon>Alphaproteobacteria</taxon>
        <taxon>Rhodobacterales</taxon>
        <taxon>Paracoccaceae</taxon>
        <taxon>Albidovulum</taxon>
    </lineage>
</organism>
<dbReference type="Proteomes" id="UP000239736">
    <property type="component" value="Unassembled WGS sequence"/>
</dbReference>
<dbReference type="AlphaFoldDB" id="A0A2S5JJ95"/>
<reference evidence="1 2" key="1">
    <citation type="submission" date="2018-01" db="EMBL/GenBank/DDBJ databases">
        <title>Genomic Encyclopedia of Archaeal and Bacterial Type Strains, Phase II (KMG-II): from individual species to whole genera.</title>
        <authorList>
            <person name="Goeker M."/>
        </authorList>
    </citation>
    <scope>NUCLEOTIDE SEQUENCE [LARGE SCALE GENOMIC DNA]</scope>
    <source>
        <strain evidence="1 2">DSM 12048</strain>
    </source>
</reference>
<comment type="caution">
    <text evidence="1">The sequence shown here is derived from an EMBL/GenBank/DDBJ whole genome shotgun (WGS) entry which is preliminary data.</text>
</comment>
<evidence type="ECO:0000313" key="2">
    <source>
        <dbReference type="Proteomes" id="UP000239736"/>
    </source>
</evidence>
<protein>
    <submittedName>
        <fullName evidence="1">Uncharacterized protein</fullName>
    </submittedName>
</protein>
<accession>A0A2S5JJ95</accession>
<keyword evidence="2" id="KW-1185">Reference proteome</keyword>
<evidence type="ECO:0000313" key="1">
    <source>
        <dbReference type="EMBL" id="PPB81522.1"/>
    </source>
</evidence>